<accession>A0ABX7LHR0</accession>
<keyword evidence="6" id="KW-1133">Transmembrane helix</keyword>
<dbReference type="PANTHER" id="PTHR13887:SF14">
    <property type="entry name" value="DISULFIDE BOND FORMATION PROTEIN D"/>
    <property type="match status" value="1"/>
</dbReference>
<evidence type="ECO:0000256" key="2">
    <source>
        <dbReference type="ARBA" id="ARBA00022729"/>
    </source>
</evidence>
<proteinExistence type="inferred from homology"/>
<dbReference type="RefSeq" id="WP_206103886.1">
    <property type="nucleotide sequence ID" value="NZ_CP070969.1"/>
</dbReference>
<reference evidence="8 9" key="1">
    <citation type="submission" date="2021-02" db="EMBL/GenBank/DDBJ databases">
        <title>Paenibacillus tianjinensis sp. nov.</title>
        <authorList>
            <person name="Liu H."/>
        </authorList>
    </citation>
    <scope>NUCLEOTIDE SEQUENCE [LARGE SCALE GENOMIC DNA]</scope>
    <source>
        <strain evidence="8 9">TB2019</strain>
    </source>
</reference>
<evidence type="ECO:0000313" key="8">
    <source>
        <dbReference type="EMBL" id="QSF46408.1"/>
    </source>
</evidence>
<keyword evidence="3" id="KW-0560">Oxidoreductase</keyword>
<evidence type="ECO:0000259" key="7">
    <source>
        <dbReference type="PROSITE" id="PS51352"/>
    </source>
</evidence>
<dbReference type="InterPro" id="IPR036249">
    <property type="entry name" value="Thioredoxin-like_sf"/>
</dbReference>
<protein>
    <submittedName>
        <fullName evidence="8">DsbA family protein</fullName>
    </submittedName>
</protein>
<name>A0ABX7LHR0_9BACL</name>
<evidence type="ECO:0000256" key="3">
    <source>
        <dbReference type="ARBA" id="ARBA00023002"/>
    </source>
</evidence>
<keyword evidence="9" id="KW-1185">Reference proteome</keyword>
<dbReference type="InterPro" id="IPR012336">
    <property type="entry name" value="Thioredoxin-like_fold"/>
</dbReference>
<keyword evidence="6" id="KW-0812">Transmembrane</keyword>
<organism evidence="8 9">
    <name type="scientific">Paenibacillus tianjinensis</name>
    <dbReference type="NCBI Taxonomy" id="2810347"/>
    <lineage>
        <taxon>Bacteria</taxon>
        <taxon>Bacillati</taxon>
        <taxon>Bacillota</taxon>
        <taxon>Bacilli</taxon>
        <taxon>Bacillales</taxon>
        <taxon>Paenibacillaceae</taxon>
        <taxon>Paenibacillus</taxon>
    </lineage>
</organism>
<comment type="similarity">
    <text evidence="1">Belongs to the thioredoxin family. DsbA subfamily.</text>
</comment>
<evidence type="ECO:0000313" key="9">
    <source>
        <dbReference type="Proteomes" id="UP000663452"/>
    </source>
</evidence>
<evidence type="ECO:0000256" key="4">
    <source>
        <dbReference type="ARBA" id="ARBA00023157"/>
    </source>
</evidence>
<evidence type="ECO:0000256" key="6">
    <source>
        <dbReference type="SAM" id="Phobius"/>
    </source>
</evidence>
<dbReference type="PANTHER" id="PTHR13887">
    <property type="entry name" value="GLUTATHIONE S-TRANSFERASE KAPPA"/>
    <property type="match status" value="1"/>
</dbReference>
<dbReference type="Pfam" id="PF13462">
    <property type="entry name" value="Thioredoxin_4"/>
    <property type="match status" value="1"/>
</dbReference>
<evidence type="ECO:0000256" key="5">
    <source>
        <dbReference type="ARBA" id="ARBA00023284"/>
    </source>
</evidence>
<dbReference type="Gene3D" id="3.40.30.10">
    <property type="entry name" value="Glutaredoxin"/>
    <property type="match status" value="1"/>
</dbReference>
<feature type="transmembrane region" description="Helical" evidence="6">
    <location>
        <begin position="12"/>
        <end position="33"/>
    </location>
</feature>
<dbReference type="SUPFAM" id="SSF52833">
    <property type="entry name" value="Thioredoxin-like"/>
    <property type="match status" value="1"/>
</dbReference>
<dbReference type="Proteomes" id="UP000663452">
    <property type="component" value="Chromosome"/>
</dbReference>
<sequence>MANIQSKKPSNRLFVIGTLAVSVIVLAVSLVFLRNSQASPDLSGLPNYTEIRGEYDADGLKYEKQPHLGNASAKVKVIEFADFKCPACKKWKETYFEQFKQDYIDTGKAELFFINFAFIDRDSILAASAGEAIAAQSNDKFWEFMSKLYDHQGDETKIWATPEFLQDFVKKNIAGIDYDRFNTDLKNHTYMLTVKEDFKTAGNYGVNGTPQFMVNGKLLKGGSYGELTAAIEAGLAAGGNQ</sequence>
<keyword evidence="5" id="KW-0676">Redox-active center</keyword>
<keyword evidence="6" id="KW-0472">Membrane</keyword>
<gene>
    <name evidence="8" type="ORF">JRJ22_07450</name>
</gene>
<keyword evidence="4" id="KW-1015">Disulfide bond</keyword>
<feature type="domain" description="Thioredoxin" evidence="7">
    <location>
        <begin position="33"/>
        <end position="236"/>
    </location>
</feature>
<dbReference type="EMBL" id="CP070969">
    <property type="protein sequence ID" value="QSF46408.1"/>
    <property type="molecule type" value="Genomic_DNA"/>
</dbReference>
<evidence type="ECO:0000256" key="1">
    <source>
        <dbReference type="ARBA" id="ARBA00005791"/>
    </source>
</evidence>
<dbReference type="PROSITE" id="PS51352">
    <property type="entry name" value="THIOREDOXIN_2"/>
    <property type="match status" value="1"/>
</dbReference>
<dbReference type="InterPro" id="IPR013766">
    <property type="entry name" value="Thioredoxin_domain"/>
</dbReference>
<keyword evidence="2" id="KW-0732">Signal</keyword>